<evidence type="ECO:0000259" key="7">
    <source>
        <dbReference type="PROSITE" id="PS50110"/>
    </source>
</evidence>
<dbReference type="CDD" id="cd17535">
    <property type="entry name" value="REC_NarL-like"/>
    <property type="match status" value="1"/>
</dbReference>
<evidence type="ECO:0000256" key="1">
    <source>
        <dbReference type="ARBA" id="ARBA00022553"/>
    </source>
</evidence>
<dbReference type="SMART" id="SM00448">
    <property type="entry name" value="REC"/>
    <property type="match status" value="1"/>
</dbReference>
<dbReference type="InterPro" id="IPR001789">
    <property type="entry name" value="Sig_transdc_resp-reg_receiver"/>
</dbReference>
<accession>A0A0A1F745</accession>
<keyword evidence="9" id="KW-1185">Reference proteome</keyword>
<keyword evidence="2" id="KW-0805">Transcription regulation</keyword>
<dbReference type="AlphaFoldDB" id="A0A0A1F745"/>
<dbReference type="PROSITE" id="PS50110">
    <property type="entry name" value="RESPONSE_REGULATORY"/>
    <property type="match status" value="1"/>
</dbReference>
<dbReference type="CDD" id="cd06170">
    <property type="entry name" value="LuxR_C_like"/>
    <property type="match status" value="1"/>
</dbReference>
<evidence type="ECO:0000313" key="9">
    <source>
        <dbReference type="Proteomes" id="UP000030302"/>
    </source>
</evidence>
<keyword evidence="3 8" id="KW-0238">DNA-binding</keyword>
<evidence type="ECO:0000256" key="3">
    <source>
        <dbReference type="ARBA" id="ARBA00023125"/>
    </source>
</evidence>
<dbReference type="STRING" id="279058.LT85_1148"/>
<dbReference type="Proteomes" id="UP000030302">
    <property type="component" value="Chromosome"/>
</dbReference>
<reference evidence="9" key="1">
    <citation type="journal article" date="2014" name="Soil Biol. Biochem.">
        <title>Structure and function of bacterial communities in ageing soils: Insights from the Mendocino ecological staircase.</title>
        <authorList>
            <person name="Uroz S."/>
            <person name="Tech J.J."/>
            <person name="Sawaya N.A."/>
            <person name="Frey-Klett P."/>
            <person name="Leveau J.H.J."/>
        </authorList>
    </citation>
    <scope>NUCLEOTIDE SEQUENCE [LARGE SCALE GENOMIC DNA]</scope>
    <source>
        <strain evidence="9">Cal35</strain>
    </source>
</reference>
<dbReference type="Pfam" id="PF00196">
    <property type="entry name" value="GerE"/>
    <property type="match status" value="1"/>
</dbReference>
<dbReference type="KEGG" id="care:LT85_1148"/>
<dbReference type="InterPro" id="IPR016032">
    <property type="entry name" value="Sig_transdc_resp-reg_C-effctor"/>
</dbReference>
<protein>
    <submittedName>
        <fullName evidence="8">DNA-binding response regulator</fullName>
    </submittedName>
</protein>
<dbReference type="SUPFAM" id="SSF46894">
    <property type="entry name" value="C-terminal effector domain of the bipartite response regulators"/>
    <property type="match status" value="1"/>
</dbReference>
<feature type="modified residue" description="4-aspartylphosphate" evidence="5">
    <location>
        <position position="61"/>
    </location>
</feature>
<dbReference type="GO" id="GO:0000160">
    <property type="term" value="P:phosphorelay signal transduction system"/>
    <property type="evidence" value="ECO:0007669"/>
    <property type="project" value="InterPro"/>
</dbReference>
<dbReference type="InterPro" id="IPR011006">
    <property type="entry name" value="CheY-like_superfamily"/>
</dbReference>
<evidence type="ECO:0000256" key="4">
    <source>
        <dbReference type="ARBA" id="ARBA00023163"/>
    </source>
</evidence>
<evidence type="ECO:0000259" key="6">
    <source>
        <dbReference type="PROSITE" id="PS50043"/>
    </source>
</evidence>
<evidence type="ECO:0000256" key="2">
    <source>
        <dbReference type="ARBA" id="ARBA00023015"/>
    </source>
</evidence>
<dbReference type="Gene3D" id="3.40.50.2300">
    <property type="match status" value="1"/>
</dbReference>
<feature type="domain" description="HTH luxR-type" evidence="6">
    <location>
        <begin position="149"/>
        <end position="214"/>
    </location>
</feature>
<keyword evidence="4" id="KW-0804">Transcription</keyword>
<dbReference type="PANTHER" id="PTHR43214:SF41">
    <property type="entry name" value="NITRATE_NITRITE RESPONSE REGULATOR PROTEIN NARP"/>
    <property type="match status" value="1"/>
</dbReference>
<name>A0A0A1F745_9BURK</name>
<feature type="domain" description="Response regulatory" evidence="7">
    <location>
        <begin position="10"/>
        <end position="126"/>
    </location>
</feature>
<dbReference type="PANTHER" id="PTHR43214">
    <property type="entry name" value="TWO-COMPONENT RESPONSE REGULATOR"/>
    <property type="match status" value="1"/>
</dbReference>
<sequence length="217" mass="24196">MNMKAASPIRVLIADDHRIVRRGLQHILNASPGITVVGEASDYNGITDILREQPCDVLLLDISMPGKDGIEILHLLKKREPMLRIMVLSSHGPEQFAVRALKAGAASYLTKDGAPDELVEAVRVVARGRKYISKGLAESLANHVIEEDDLMPHEQLSNREFQTVRMIASGQTRTEIARNLSISPKTVSVYRSRVFEKMGVRTNAELTHYAIKHRLLE</sequence>
<keyword evidence="1 5" id="KW-0597">Phosphoprotein</keyword>
<dbReference type="PRINTS" id="PR00038">
    <property type="entry name" value="HTHLUXR"/>
</dbReference>
<evidence type="ECO:0000313" key="8">
    <source>
        <dbReference type="EMBL" id="AIY40306.1"/>
    </source>
</evidence>
<dbReference type="HOGENOM" id="CLU_000445_90_1_4"/>
<evidence type="ECO:0000256" key="5">
    <source>
        <dbReference type="PROSITE-ProRule" id="PRU00169"/>
    </source>
</evidence>
<dbReference type="SUPFAM" id="SSF52172">
    <property type="entry name" value="CheY-like"/>
    <property type="match status" value="1"/>
</dbReference>
<dbReference type="InterPro" id="IPR000792">
    <property type="entry name" value="Tscrpt_reg_LuxR_C"/>
</dbReference>
<dbReference type="Pfam" id="PF00072">
    <property type="entry name" value="Response_reg"/>
    <property type="match status" value="1"/>
</dbReference>
<dbReference type="PROSITE" id="PS50043">
    <property type="entry name" value="HTH_LUXR_2"/>
    <property type="match status" value="1"/>
</dbReference>
<dbReference type="SMART" id="SM00421">
    <property type="entry name" value="HTH_LUXR"/>
    <property type="match status" value="1"/>
</dbReference>
<dbReference type="GO" id="GO:0006355">
    <property type="term" value="P:regulation of DNA-templated transcription"/>
    <property type="evidence" value="ECO:0007669"/>
    <property type="project" value="InterPro"/>
</dbReference>
<dbReference type="EMBL" id="CP009962">
    <property type="protein sequence ID" value="AIY40306.1"/>
    <property type="molecule type" value="Genomic_DNA"/>
</dbReference>
<organism evidence="8 9">
    <name type="scientific">Collimonas arenae</name>
    <dbReference type="NCBI Taxonomy" id="279058"/>
    <lineage>
        <taxon>Bacteria</taxon>
        <taxon>Pseudomonadati</taxon>
        <taxon>Pseudomonadota</taxon>
        <taxon>Betaproteobacteria</taxon>
        <taxon>Burkholderiales</taxon>
        <taxon>Oxalobacteraceae</taxon>
        <taxon>Collimonas</taxon>
    </lineage>
</organism>
<dbReference type="OrthoDB" id="9780593at2"/>
<dbReference type="InterPro" id="IPR039420">
    <property type="entry name" value="WalR-like"/>
</dbReference>
<dbReference type="GO" id="GO:0003677">
    <property type="term" value="F:DNA binding"/>
    <property type="evidence" value="ECO:0007669"/>
    <property type="project" value="UniProtKB-KW"/>
</dbReference>
<dbReference type="InterPro" id="IPR058245">
    <property type="entry name" value="NreC/VraR/RcsB-like_REC"/>
</dbReference>
<proteinExistence type="predicted"/>
<gene>
    <name evidence="8" type="primary">cheW</name>
    <name evidence="8" type="ORF">LT85_1148</name>
</gene>